<dbReference type="EMBL" id="DS113442">
    <property type="protein sequence ID" value="EAY05712.1"/>
    <property type="molecule type" value="Genomic_DNA"/>
</dbReference>
<evidence type="ECO:0000259" key="4">
    <source>
        <dbReference type="PROSITE" id="PS50109"/>
    </source>
</evidence>
<dbReference type="InterPro" id="IPR003594">
    <property type="entry name" value="HATPase_dom"/>
</dbReference>
<dbReference type="PANTHER" id="PTHR45339:SF1">
    <property type="entry name" value="HYBRID SIGNAL TRANSDUCTION HISTIDINE KINASE J"/>
    <property type="match status" value="1"/>
</dbReference>
<reference evidence="6" key="1">
    <citation type="submission" date="2006-10" db="EMBL/GenBank/DDBJ databases">
        <authorList>
            <person name="Amadeo P."/>
            <person name="Zhao Q."/>
            <person name="Wortman J."/>
            <person name="Fraser-Liggett C."/>
            <person name="Carlton J."/>
        </authorList>
    </citation>
    <scope>NUCLEOTIDE SEQUENCE</scope>
    <source>
        <strain evidence="6">G3</strain>
    </source>
</reference>
<sequence>MRWILFRGRKNNNNLSGVYFDLTELSENELLLEQQKQKALEASNAKSMFLANMTHEIRTPMGGMLSLLELLMQTEMTEEQQQMMKVVKDSFNRLMEMLNDTLDIAKIDQNRMTPSYIVFTIAEYLKPLFTNLSQQVNPNVHFFVDVDAEFPLMFYGDPHFLMRICHNLISNAIKFTEKGSINCEFRVNNDRGGFDLNVSDTGIGIQKSKLTEIFETFIQGDSSVTRHYGGSGIGLSLISKLLKLIGGEVKVESVPNVGSTFMVHFPYEVCYVPYINPKLSNEPTYLLDLAGMSSYVIMMKFAKFYGVTIIKDPIVKKAHIKVVAAKNENEANELEKIYPKAKIIIFTENRYFNEKVTHEIFKEPILPAQLRRLLNEAKRSYKYYEKSNLSEEEEKQIKVLAAEDNKVNQLVLQKVLTKLSFEFKIVSNGQEAIDSLDKEDFDIILIDQHMPIMDGVEATKIIRNSDKKYSKIPIIALTASTLKEDMDECINSGMNTFVVKPVSMEGLQRVITKYAK</sequence>
<name>A2ENT6_TRIV3</name>
<protein>
    <submittedName>
        <fullName evidence="6">ATPase, putative</fullName>
    </submittedName>
</protein>
<dbReference type="RefSeq" id="XP_001317935.1">
    <property type="nucleotide sequence ID" value="XM_001317900.1"/>
</dbReference>
<evidence type="ECO:0000256" key="1">
    <source>
        <dbReference type="ARBA" id="ARBA00022553"/>
    </source>
</evidence>
<dbReference type="OrthoDB" id="60033at2759"/>
<dbReference type="SUPFAM" id="SSF52172">
    <property type="entry name" value="CheY-like"/>
    <property type="match status" value="1"/>
</dbReference>
<dbReference type="SMART" id="SM00387">
    <property type="entry name" value="HATPase_c"/>
    <property type="match status" value="1"/>
</dbReference>
<dbReference type="eggNOG" id="KOG0519">
    <property type="taxonomic scope" value="Eukaryota"/>
</dbReference>
<dbReference type="FunFam" id="3.40.50.2300:FF:000510">
    <property type="entry name" value="Probable sensor/response regulator hybrid"/>
    <property type="match status" value="1"/>
</dbReference>
<gene>
    <name evidence="6" type="ORF">TVAG_005560</name>
</gene>
<keyword evidence="2" id="KW-0902">Two-component regulatory system</keyword>
<organism evidence="6 7">
    <name type="scientific">Trichomonas vaginalis (strain ATCC PRA-98 / G3)</name>
    <dbReference type="NCBI Taxonomy" id="412133"/>
    <lineage>
        <taxon>Eukaryota</taxon>
        <taxon>Metamonada</taxon>
        <taxon>Parabasalia</taxon>
        <taxon>Trichomonadida</taxon>
        <taxon>Trichomonadidae</taxon>
        <taxon>Trichomonas</taxon>
    </lineage>
</organism>
<dbReference type="SUPFAM" id="SSF55874">
    <property type="entry name" value="ATPase domain of HSP90 chaperone/DNA topoisomerase II/histidine kinase"/>
    <property type="match status" value="1"/>
</dbReference>
<dbReference type="VEuPathDB" id="TrichDB:TVAGG3_0666870"/>
<dbReference type="Pfam" id="PF02518">
    <property type="entry name" value="HATPase_c"/>
    <property type="match status" value="1"/>
</dbReference>
<dbReference type="Gene3D" id="3.30.565.10">
    <property type="entry name" value="Histidine kinase-like ATPase, C-terminal domain"/>
    <property type="match status" value="1"/>
</dbReference>
<evidence type="ECO:0000313" key="7">
    <source>
        <dbReference type="Proteomes" id="UP000001542"/>
    </source>
</evidence>
<accession>A2ENT6</accession>
<dbReference type="PANTHER" id="PTHR45339">
    <property type="entry name" value="HYBRID SIGNAL TRANSDUCTION HISTIDINE KINASE J"/>
    <property type="match status" value="1"/>
</dbReference>
<dbReference type="PRINTS" id="PR00344">
    <property type="entry name" value="BCTRLSENSOR"/>
</dbReference>
<dbReference type="Pfam" id="PF00512">
    <property type="entry name" value="HisKA"/>
    <property type="match status" value="1"/>
</dbReference>
<dbReference type="InterPro" id="IPR011006">
    <property type="entry name" value="CheY-like_superfamily"/>
</dbReference>
<dbReference type="InterPro" id="IPR036097">
    <property type="entry name" value="HisK_dim/P_sf"/>
</dbReference>
<feature type="modified residue" description="4-aspartylphosphate" evidence="3">
    <location>
        <position position="447"/>
    </location>
</feature>
<dbReference type="PROSITE" id="PS50109">
    <property type="entry name" value="HIS_KIN"/>
    <property type="match status" value="1"/>
</dbReference>
<dbReference type="InterPro" id="IPR005467">
    <property type="entry name" value="His_kinase_dom"/>
</dbReference>
<dbReference type="KEGG" id="tva:4763581"/>
<dbReference type="InterPro" id="IPR003661">
    <property type="entry name" value="HisK_dim/P_dom"/>
</dbReference>
<dbReference type="Pfam" id="PF00072">
    <property type="entry name" value="Response_reg"/>
    <property type="match status" value="1"/>
</dbReference>
<dbReference type="AlphaFoldDB" id="A2ENT6"/>
<dbReference type="STRING" id="5722.A2ENT6"/>
<dbReference type="SMART" id="SM00448">
    <property type="entry name" value="REC"/>
    <property type="match status" value="1"/>
</dbReference>
<keyword evidence="7" id="KW-1185">Reference proteome</keyword>
<proteinExistence type="predicted"/>
<evidence type="ECO:0000313" key="6">
    <source>
        <dbReference type="EMBL" id="EAY05712.1"/>
    </source>
</evidence>
<keyword evidence="1 3" id="KW-0597">Phosphoprotein</keyword>
<dbReference type="InParanoid" id="A2ENT6"/>
<dbReference type="OMA" id="VICCESV"/>
<dbReference type="FunFam" id="3.30.565.10:FF:000078">
    <property type="entry name" value="Two-component sensor histidine kinase"/>
    <property type="match status" value="1"/>
</dbReference>
<dbReference type="CDD" id="cd00082">
    <property type="entry name" value="HisKA"/>
    <property type="match status" value="1"/>
</dbReference>
<dbReference type="SMR" id="A2ENT6"/>
<dbReference type="Gene3D" id="1.10.287.130">
    <property type="match status" value="1"/>
</dbReference>
<dbReference type="InterPro" id="IPR001789">
    <property type="entry name" value="Sig_transdc_resp-reg_receiver"/>
</dbReference>
<dbReference type="InterPro" id="IPR004358">
    <property type="entry name" value="Sig_transdc_His_kin-like_C"/>
</dbReference>
<evidence type="ECO:0000256" key="3">
    <source>
        <dbReference type="PROSITE-ProRule" id="PRU00169"/>
    </source>
</evidence>
<evidence type="ECO:0000259" key="5">
    <source>
        <dbReference type="PROSITE" id="PS50110"/>
    </source>
</evidence>
<dbReference type="VEuPathDB" id="TrichDB:TVAG_005560"/>
<dbReference type="SUPFAM" id="SSF47384">
    <property type="entry name" value="Homodimeric domain of signal transducing histidine kinase"/>
    <property type="match status" value="1"/>
</dbReference>
<evidence type="ECO:0000256" key="2">
    <source>
        <dbReference type="ARBA" id="ARBA00023012"/>
    </source>
</evidence>
<feature type="domain" description="Histidine kinase" evidence="4">
    <location>
        <begin position="52"/>
        <end position="269"/>
    </location>
</feature>
<dbReference type="InterPro" id="IPR036890">
    <property type="entry name" value="HATPase_C_sf"/>
</dbReference>
<dbReference type="SMART" id="SM00388">
    <property type="entry name" value="HisKA"/>
    <property type="match status" value="1"/>
</dbReference>
<dbReference type="Gene3D" id="3.40.50.2300">
    <property type="match status" value="1"/>
</dbReference>
<reference evidence="6" key="2">
    <citation type="journal article" date="2007" name="Science">
        <title>Draft genome sequence of the sexually transmitted pathogen Trichomonas vaginalis.</title>
        <authorList>
            <person name="Carlton J.M."/>
            <person name="Hirt R.P."/>
            <person name="Silva J.C."/>
            <person name="Delcher A.L."/>
            <person name="Schatz M."/>
            <person name="Zhao Q."/>
            <person name="Wortman J.R."/>
            <person name="Bidwell S.L."/>
            <person name="Alsmark U.C.M."/>
            <person name="Besteiro S."/>
            <person name="Sicheritz-Ponten T."/>
            <person name="Noel C.J."/>
            <person name="Dacks J.B."/>
            <person name="Foster P.G."/>
            <person name="Simillion C."/>
            <person name="Van de Peer Y."/>
            <person name="Miranda-Saavedra D."/>
            <person name="Barton G.J."/>
            <person name="Westrop G.D."/>
            <person name="Mueller S."/>
            <person name="Dessi D."/>
            <person name="Fiori P.L."/>
            <person name="Ren Q."/>
            <person name="Paulsen I."/>
            <person name="Zhang H."/>
            <person name="Bastida-Corcuera F.D."/>
            <person name="Simoes-Barbosa A."/>
            <person name="Brown M.T."/>
            <person name="Hayes R.D."/>
            <person name="Mukherjee M."/>
            <person name="Okumura C.Y."/>
            <person name="Schneider R."/>
            <person name="Smith A.J."/>
            <person name="Vanacova S."/>
            <person name="Villalvazo M."/>
            <person name="Haas B.J."/>
            <person name="Pertea M."/>
            <person name="Feldblyum T.V."/>
            <person name="Utterback T.R."/>
            <person name="Shu C.L."/>
            <person name="Osoegawa K."/>
            <person name="de Jong P.J."/>
            <person name="Hrdy I."/>
            <person name="Horvathova L."/>
            <person name="Zubacova Z."/>
            <person name="Dolezal P."/>
            <person name="Malik S.B."/>
            <person name="Logsdon J.M. Jr."/>
            <person name="Henze K."/>
            <person name="Gupta A."/>
            <person name="Wang C.C."/>
            <person name="Dunne R.L."/>
            <person name="Upcroft J.A."/>
            <person name="Upcroft P."/>
            <person name="White O."/>
            <person name="Salzberg S.L."/>
            <person name="Tang P."/>
            <person name="Chiu C.-H."/>
            <person name="Lee Y.-S."/>
            <person name="Embley T.M."/>
            <person name="Coombs G.H."/>
            <person name="Mottram J.C."/>
            <person name="Tachezy J."/>
            <person name="Fraser-Liggett C.M."/>
            <person name="Johnson P.J."/>
        </authorList>
    </citation>
    <scope>NUCLEOTIDE SEQUENCE [LARGE SCALE GENOMIC DNA]</scope>
    <source>
        <strain evidence="6">G3</strain>
    </source>
</reference>
<dbReference type="GO" id="GO:0000155">
    <property type="term" value="F:phosphorelay sensor kinase activity"/>
    <property type="evidence" value="ECO:0007669"/>
    <property type="project" value="InterPro"/>
</dbReference>
<dbReference type="CDD" id="cd17546">
    <property type="entry name" value="REC_hyHK_CKI1_RcsC-like"/>
    <property type="match status" value="1"/>
</dbReference>
<feature type="domain" description="Response regulatory" evidence="5">
    <location>
        <begin position="398"/>
        <end position="515"/>
    </location>
</feature>
<dbReference type="PROSITE" id="PS50110">
    <property type="entry name" value="RESPONSE_REGULATORY"/>
    <property type="match status" value="1"/>
</dbReference>
<dbReference type="Proteomes" id="UP000001542">
    <property type="component" value="Unassembled WGS sequence"/>
</dbReference>